<dbReference type="InterPro" id="IPR024572">
    <property type="entry name" value="RcnB"/>
</dbReference>
<reference evidence="4" key="1">
    <citation type="journal article" date="2019" name="Int. J. Syst. Evol. Microbiol.">
        <title>The Global Catalogue of Microorganisms (GCM) 10K type strain sequencing project: providing services to taxonomists for standard genome sequencing and annotation.</title>
        <authorList>
            <consortium name="The Broad Institute Genomics Platform"/>
            <consortium name="The Broad Institute Genome Sequencing Center for Infectious Disease"/>
            <person name="Wu L."/>
            <person name="Ma J."/>
        </authorList>
    </citation>
    <scope>NUCLEOTIDE SEQUENCE [LARGE SCALE GENOMIC DNA]</scope>
    <source>
        <strain evidence="4">KACC 12649</strain>
    </source>
</reference>
<evidence type="ECO:0000313" key="4">
    <source>
        <dbReference type="Proteomes" id="UP001596050"/>
    </source>
</evidence>
<dbReference type="EMBL" id="JBHSMU010000003">
    <property type="protein sequence ID" value="MFC5458337.1"/>
    <property type="molecule type" value="Genomic_DNA"/>
</dbReference>
<evidence type="ECO:0000256" key="1">
    <source>
        <dbReference type="SAM" id="MobiDB-lite"/>
    </source>
</evidence>
<keyword evidence="4" id="KW-1185">Reference proteome</keyword>
<feature type="region of interest" description="Disordered" evidence="1">
    <location>
        <begin position="24"/>
        <end position="94"/>
    </location>
</feature>
<evidence type="ECO:0000256" key="2">
    <source>
        <dbReference type="SAM" id="SignalP"/>
    </source>
</evidence>
<proteinExistence type="predicted"/>
<dbReference type="Gene3D" id="3.10.450.160">
    <property type="entry name" value="inner membrane protein cigr"/>
    <property type="match status" value="1"/>
</dbReference>
<organism evidence="3 4">
    <name type="scientific">Massilia niabensis</name>
    <dbReference type="NCBI Taxonomy" id="544910"/>
    <lineage>
        <taxon>Bacteria</taxon>
        <taxon>Pseudomonadati</taxon>
        <taxon>Pseudomonadota</taxon>
        <taxon>Betaproteobacteria</taxon>
        <taxon>Burkholderiales</taxon>
        <taxon>Oxalobacteraceae</taxon>
        <taxon>Telluria group</taxon>
        <taxon>Massilia</taxon>
    </lineage>
</organism>
<feature type="signal peptide" evidence="2">
    <location>
        <begin position="1"/>
        <end position="23"/>
    </location>
</feature>
<name>A0ABW0KZS8_9BURK</name>
<dbReference type="Proteomes" id="UP001596050">
    <property type="component" value="Unassembled WGS sequence"/>
</dbReference>
<comment type="caution">
    <text evidence="3">The sequence shown here is derived from an EMBL/GenBank/DDBJ whole genome shotgun (WGS) entry which is preliminary data.</text>
</comment>
<evidence type="ECO:0000313" key="3">
    <source>
        <dbReference type="EMBL" id="MFC5458337.1"/>
    </source>
</evidence>
<dbReference type="RefSeq" id="WP_379779094.1">
    <property type="nucleotide sequence ID" value="NZ_JBHSMU010000003.1"/>
</dbReference>
<keyword evidence="2" id="KW-0732">Signal</keyword>
<accession>A0ABW0KZS8</accession>
<protein>
    <submittedName>
        <fullName evidence="3">RcnB family protein</fullName>
    </submittedName>
</protein>
<feature type="chain" id="PRO_5046399591" evidence="2">
    <location>
        <begin position="24"/>
        <end position="147"/>
    </location>
</feature>
<dbReference type="Pfam" id="PF11776">
    <property type="entry name" value="RcnB"/>
    <property type="match status" value="1"/>
</dbReference>
<gene>
    <name evidence="3" type="ORF">ACFPN5_00770</name>
</gene>
<feature type="compositionally biased region" description="Basic and acidic residues" evidence="1">
    <location>
        <begin position="26"/>
        <end position="91"/>
    </location>
</feature>
<sequence>MKSNMIAKAMIALALAGSFPAVAQDRGYERAQERREDRRDYREDRREYRDDQRDARRDYRDDRREASRDARDDRRDYRQARGAGPRHDLYRGHRLPPRYHTRHYVVDNWRSHRLSAPPRGHHWVQVGNDYVLAAIATGIIANVLLGN</sequence>